<accession>A0A1H4JKW5</accession>
<evidence type="ECO:0000313" key="4">
    <source>
        <dbReference type="EMBL" id="SEB46282.1"/>
    </source>
</evidence>
<gene>
    <name evidence="4" type="ORF">SAMN04489745_0213</name>
</gene>
<name>A0A1H4JKW5_9MICC</name>
<dbReference type="InterPro" id="IPR029058">
    <property type="entry name" value="AB_hydrolase_fold"/>
</dbReference>
<comment type="similarity">
    <text evidence="1">Belongs to the AB hydrolase superfamily. AB hydrolase 2 family.</text>
</comment>
<organism evidence="4 5">
    <name type="scientific">Arthrobacter woluwensis</name>
    <dbReference type="NCBI Taxonomy" id="156980"/>
    <lineage>
        <taxon>Bacteria</taxon>
        <taxon>Bacillati</taxon>
        <taxon>Actinomycetota</taxon>
        <taxon>Actinomycetes</taxon>
        <taxon>Micrococcales</taxon>
        <taxon>Micrococcaceae</taxon>
        <taxon>Arthrobacter</taxon>
    </lineage>
</organism>
<evidence type="ECO:0000313" key="5">
    <source>
        <dbReference type="Proteomes" id="UP000182652"/>
    </source>
</evidence>
<dbReference type="SUPFAM" id="SSF53474">
    <property type="entry name" value="alpha/beta-Hydrolases"/>
    <property type="match status" value="1"/>
</dbReference>
<reference evidence="4 5" key="1">
    <citation type="submission" date="2016-10" db="EMBL/GenBank/DDBJ databases">
        <authorList>
            <person name="de Groot N.N."/>
        </authorList>
    </citation>
    <scope>NUCLEOTIDE SEQUENCE [LARGE SCALE GENOMIC DNA]</scope>
    <source>
        <strain evidence="4 5">DSM 10495</strain>
    </source>
</reference>
<dbReference type="InterPro" id="IPR050565">
    <property type="entry name" value="LYPA1-2/EST-like"/>
</dbReference>
<dbReference type="PANTHER" id="PTHR10655">
    <property type="entry name" value="LYSOPHOSPHOLIPASE-RELATED"/>
    <property type="match status" value="1"/>
</dbReference>
<evidence type="ECO:0000256" key="1">
    <source>
        <dbReference type="ARBA" id="ARBA00006499"/>
    </source>
</evidence>
<evidence type="ECO:0000256" key="2">
    <source>
        <dbReference type="ARBA" id="ARBA00022801"/>
    </source>
</evidence>
<dbReference type="STRING" id="156980.SAMN04489745_0213"/>
<protein>
    <submittedName>
        <fullName evidence="4">Phospholipase/carboxylesterase</fullName>
    </submittedName>
</protein>
<dbReference type="Proteomes" id="UP000182652">
    <property type="component" value="Unassembled WGS sequence"/>
</dbReference>
<dbReference type="GO" id="GO:0016787">
    <property type="term" value="F:hydrolase activity"/>
    <property type="evidence" value="ECO:0007669"/>
    <property type="project" value="UniProtKB-KW"/>
</dbReference>
<keyword evidence="5" id="KW-1185">Reference proteome</keyword>
<dbReference type="RefSeq" id="WP_066216693.1">
    <property type="nucleotide sequence ID" value="NZ_FNSN01000003.1"/>
</dbReference>
<evidence type="ECO:0000259" key="3">
    <source>
        <dbReference type="Pfam" id="PF02230"/>
    </source>
</evidence>
<dbReference type="Pfam" id="PF02230">
    <property type="entry name" value="Abhydrolase_2"/>
    <property type="match status" value="1"/>
</dbReference>
<proteinExistence type="inferred from homology"/>
<sequence length="214" mass="23970">MEKVLWSKPESERAGTPLLLLFHGYGSSPERMEKLFPHLPQEFTCAAPLGVMEIGDQHGWFLLDYFLTNDFSQVMASCTQVLAWLDGIKAQHSSVSLLGFSQGMAMASSLLRLRPEQFRATVGLSGFVLDNDLLALTESFTQRPPFFWGRDKEDLVINEDATLFTEEWLEENTALTSRSYPGLGHYMAVQEMVDVSAFLKYYVLKSTAPAEAAS</sequence>
<dbReference type="PANTHER" id="PTHR10655:SF17">
    <property type="entry name" value="LYSOPHOSPHOLIPASE-LIKE PROTEIN 1"/>
    <property type="match status" value="1"/>
</dbReference>
<dbReference type="Gene3D" id="3.40.50.1820">
    <property type="entry name" value="alpha/beta hydrolase"/>
    <property type="match status" value="1"/>
</dbReference>
<dbReference type="OrthoDB" id="9780848at2"/>
<keyword evidence="2" id="KW-0378">Hydrolase</keyword>
<feature type="domain" description="Phospholipase/carboxylesterase/thioesterase" evidence="3">
    <location>
        <begin position="12"/>
        <end position="201"/>
    </location>
</feature>
<dbReference type="AlphaFoldDB" id="A0A1H4JKW5"/>
<dbReference type="InterPro" id="IPR003140">
    <property type="entry name" value="PLipase/COase/thioEstase"/>
</dbReference>
<dbReference type="EMBL" id="FNSN01000003">
    <property type="protein sequence ID" value="SEB46282.1"/>
    <property type="molecule type" value="Genomic_DNA"/>
</dbReference>